<feature type="domain" description="Phosphatidic acid phosphatase type 2/haloperoxidase" evidence="2">
    <location>
        <begin position="73"/>
        <end position="214"/>
    </location>
</feature>
<dbReference type="EMBL" id="CAFBLI010000024">
    <property type="protein sequence ID" value="CAB4861987.1"/>
    <property type="molecule type" value="Genomic_DNA"/>
</dbReference>
<evidence type="ECO:0000313" key="4">
    <source>
        <dbReference type="EMBL" id="CAB4714331.1"/>
    </source>
</evidence>
<feature type="transmembrane region" description="Helical" evidence="1">
    <location>
        <begin position="73"/>
        <end position="92"/>
    </location>
</feature>
<dbReference type="EMBL" id="CAFBPY010000015">
    <property type="protein sequence ID" value="CAB5034495.1"/>
    <property type="molecule type" value="Genomic_DNA"/>
</dbReference>
<evidence type="ECO:0000313" key="7">
    <source>
        <dbReference type="EMBL" id="CAB5034495.1"/>
    </source>
</evidence>
<gene>
    <name evidence="3" type="ORF">UFOPK2360_01170</name>
    <name evidence="4" type="ORF">UFOPK2659_00278</name>
    <name evidence="5" type="ORF">UFOPK2922_00818</name>
    <name evidence="6" type="ORF">UFOPK3306_00470</name>
    <name evidence="7" type="ORF">UFOPK4209_00173</name>
</gene>
<dbReference type="EMBL" id="CAEZYJ010000022">
    <property type="protein sequence ID" value="CAB4714331.1"/>
    <property type="molecule type" value="Genomic_DNA"/>
</dbReference>
<evidence type="ECO:0000259" key="2">
    <source>
        <dbReference type="SMART" id="SM00014"/>
    </source>
</evidence>
<dbReference type="SUPFAM" id="SSF48317">
    <property type="entry name" value="Acid phosphatase/Vanadium-dependent haloperoxidase"/>
    <property type="match status" value="1"/>
</dbReference>
<organism evidence="3">
    <name type="scientific">freshwater metagenome</name>
    <dbReference type="NCBI Taxonomy" id="449393"/>
    <lineage>
        <taxon>unclassified sequences</taxon>
        <taxon>metagenomes</taxon>
        <taxon>ecological metagenomes</taxon>
    </lineage>
</organism>
<feature type="transmembrane region" description="Helical" evidence="1">
    <location>
        <begin position="139"/>
        <end position="160"/>
    </location>
</feature>
<sequence length="230" mass="25951">MAEDNRESQVQIKRRTPDRLVRFAAFFIVIFFVITEQVVNDGPLLSLDQSIAKWRRPTLPDWGDWIIYNLDHLGLRGLTASILLSLAIYLGWKFKSWRPFNLSVISLIALNAVVGLAKLEFGRTKPRLNVDLLYVGGMSYPSGHASNAVLTWGLIAYLYIQYAQPRLEIVRAAAISVVVISTIVFWVSIFRNTHWVSDLLGGLAIGTALLMLIIAVDRSIPSRRTRRSNL</sequence>
<proteinExistence type="predicted"/>
<dbReference type="EMBL" id="CAEZXH010000088">
    <property type="protein sequence ID" value="CAB4691500.1"/>
    <property type="molecule type" value="Genomic_DNA"/>
</dbReference>
<dbReference type="CDD" id="cd03392">
    <property type="entry name" value="PAP2_like_2"/>
    <property type="match status" value="1"/>
</dbReference>
<keyword evidence="1" id="KW-0472">Membrane</keyword>
<dbReference type="Pfam" id="PF01569">
    <property type="entry name" value="PAP2"/>
    <property type="match status" value="1"/>
</dbReference>
<accession>A0A6J6NXD4</accession>
<reference evidence="3" key="1">
    <citation type="submission" date="2020-05" db="EMBL/GenBank/DDBJ databases">
        <authorList>
            <person name="Chiriac C."/>
            <person name="Salcher M."/>
            <person name="Ghai R."/>
            <person name="Kavagutti S V."/>
        </authorList>
    </citation>
    <scope>NUCLEOTIDE SEQUENCE</scope>
</reference>
<protein>
    <submittedName>
        <fullName evidence="3">Unannotated protein</fullName>
    </submittedName>
</protein>
<keyword evidence="1" id="KW-1133">Transmembrane helix</keyword>
<feature type="transmembrane region" description="Helical" evidence="1">
    <location>
        <begin position="172"/>
        <end position="189"/>
    </location>
</feature>
<dbReference type="SMART" id="SM00014">
    <property type="entry name" value="acidPPc"/>
    <property type="match status" value="1"/>
</dbReference>
<dbReference type="InterPro" id="IPR036938">
    <property type="entry name" value="PAP2/HPO_sf"/>
</dbReference>
<dbReference type="Gene3D" id="1.20.144.10">
    <property type="entry name" value="Phosphatidic acid phosphatase type 2/haloperoxidase"/>
    <property type="match status" value="1"/>
</dbReference>
<feature type="transmembrane region" description="Helical" evidence="1">
    <location>
        <begin position="20"/>
        <end position="39"/>
    </location>
</feature>
<feature type="transmembrane region" description="Helical" evidence="1">
    <location>
        <begin position="99"/>
        <end position="119"/>
    </location>
</feature>
<dbReference type="EMBL" id="CAEZZS010000033">
    <property type="protein sequence ID" value="CAB4778210.1"/>
    <property type="molecule type" value="Genomic_DNA"/>
</dbReference>
<name>A0A6J6NXD4_9ZZZZ</name>
<evidence type="ECO:0000313" key="6">
    <source>
        <dbReference type="EMBL" id="CAB4861987.1"/>
    </source>
</evidence>
<keyword evidence="1" id="KW-0812">Transmembrane</keyword>
<evidence type="ECO:0000313" key="5">
    <source>
        <dbReference type="EMBL" id="CAB4778210.1"/>
    </source>
</evidence>
<dbReference type="InterPro" id="IPR000326">
    <property type="entry name" value="PAP2/HPO"/>
</dbReference>
<dbReference type="AlphaFoldDB" id="A0A6J6NXD4"/>
<evidence type="ECO:0000256" key="1">
    <source>
        <dbReference type="SAM" id="Phobius"/>
    </source>
</evidence>
<evidence type="ECO:0000313" key="3">
    <source>
        <dbReference type="EMBL" id="CAB4691500.1"/>
    </source>
</evidence>
<feature type="transmembrane region" description="Helical" evidence="1">
    <location>
        <begin position="195"/>
        <end position="216"/>
    </location>
</feature>